<dbReference type="InterPro" id="IPR007742">
    <property type="entry name" value="NosD_dom"/>
</dbReference>
<dbReference type="PROSITE" id="PS51318">
    <property type="entry name" value="TAT"/>
    <property type="match status" value="1"/>
</dbReference>
<name>A0A2T6G8C3_9BACL</name>
<feature type="domain" description="Periplasmic copper-binding protein NosD beta helix" evidence="3">
    <location>
        <begin position="307"/>
        <end position="443"/>
    </location>
</feature>
<dbReference type="InterPro" id="IPR006626">
    <property type="entry name" value="PbH1"/>
</dbReference>
<evidence type="ECO:0000256" key="2">
    <source>
        <dbReference type="SAM" id="MobiDB-lite"/>
    </source>
</evidence>
<feature type="region of interest" description="Disordered" evidence="2">
    <location>
        <begin position="434"/>
        <end position="454"/>
    </location>
</feature>
<dbReference type="PANTHER" id="PTHR22990:SF15">
    <property type="entry name" value="F-BOX ONLY PROTEIN 10"/>
    <property type="match status" value="1"/>
</dbReference>
<keyword evidence="1" id="KW-0677">Repeat</keyword>
<feature type="compositionally biased region" description="Basic and acidic residues" evidence="2">
    <location>
        <begin position="445"/>
        <end position="454"/>
    </location>
</feature>
<dbReference type="SMART" id="SM00710">
    <property type="entry name" value="PbH1"/>
    <property type="match status" value="9"/>
</dbReference>
<feature type="domain" description="Rhamnogalacturonase A/B/Epimerase-like pectate lyase" evidence="4">
    <location>
        <begin position="67"/>
        <end position="275"/>
    </location>
</feature>
<evidence type="ECO:0000313" key="6">
    <source>
        <dbReference type="Proteomes" id="UP000244184"/>
    </source>
</evidence>
<dbReference type="Pfam" id="PF05048">
    <property type="entry name" value="NosD"/>
    <property type="match status" value="1"/>
</dbReference>
<dbReference type="PANTHER" id="PTHR22990">
    <property type="entry name" value="F-BOX ONLY PROTEIN"/>
    <property type="match status" value="1"/>
</dbReference>
<reference evidence="5 6" key="1">
    <citation type="submission" date="2018-03" db="EMBL/GenBank/DDBJ databases">
        <title>Genome sequence of Paenibacillus elgii strain AC13 an antimicrobial compound producing bacteria.</title>
        <authorList>
            <person name="Kurokawa A.S."/>
            <person name="Araujo J.F."/>
            <person name="Costa R.A."/>
            <person name="Ortega D.B."/>
            <person name="Pires A.S."/>
            <person name="Pappas G.J.Jr."/>
            <person name="Franco O.L."/>
            <person name="Barreto C."/>
            <person name="Magalhaes B.S."/>
            <person name="Kruger R.H."/>
        </authorList>
    </citation>
    <scope>NUCLEOTIDE SEQUENCE [LARGE SCALE GENOMIC DNA]</scope>
    <source>
        <strain evidence="5 6">AC13</strain>
    </source>
</reference>
<evidence type="ECO:0000256" key="1">
    <source>
        <dbReference type="ARBA" id="ARBA00022737"/>
    </source>
</evidence>
<dbReference type="InterPro" id="IPR024535">
    <property type="entry name" value="RHGA/B-epi-like_pectate_lyase"/>
</dbReference>
<protein>
    <submittedName>
        <fullName evidence="5">Ethanolamine utilization protein</fullName>
    </submittedName>
</protein>
<dbReference type="Pfam" id="PF12708">
    <property type="entry name" value="Pect-lyase_RHGA_epim"/>
    <property type="match status" value="1"/>
</dbReference>
<evidence type="ECO:0000259" key="3">
    <source>
        <dbReference type="Pfam" id="PF05048"/>
    </source>
</evidence>
<evidence type="ECO:0000313" key="5">
    <source>
        <dbReference type="EMBL" id="PUA40392.1"/>
    </source>
</evidence>
<accession>A0A2T6G8C3</accession>
<dbReference type="InterPro" id="IPR011050">
    <property type="entry name" value="Pectin_lyase_fold/virulence"/>
</dbReference>
<organism evidence="5 6">
    <name type="scientific">Paenibacillus elgii</name>
    <dbReference type="NCBI Taxonomy" id="189691"/>
    <lineage>
        <taxon>Bacteria</taxon>
        <taxon>Bacillati</taxon>
        <taxon>Bacillota</taxon>
        <taxon>Bacilli</taxon>
        <taxon>Bacillales</taxon>
        <taxon>Paenibacillaceae</taxon>
        <taxon>Paenibacillus</taxon>
    </lineage>
</organism>
<dbReference type="SUPFAM" id="SSF51126">
    <property type="entry name" value="Pectin lyase-like"/>
    <property type="match status" value="1"/>
</dbReference>
<dbReference type="InterPro" id="IPR012334">
    <property type="entry name" value="Pectin_lyas_fold"/>
</dbReference>
<gene>
    <name evidence="5" type="ORF">C8Z91_04640</name>
</gene>
<dbReference type="EMBL" id="PYHP01000011">
    <property type="protein sequence ID" value="PUA40392.1"/>
    <property type="molecule type" value="Genomic_DNA"/>
</dbReference>
<sequence>MYDMSTSESSSSSKDKAMSRRELLATMGTATAGIILAAGTGWSGTAAAEPMPNPMQNPGFRPESVAWINVKNYGAQGLGRFDQNDAPAIQSAVEAAGPMGGTVYLPPGRYILRSSIMLRPNVRLVGDGPGASILKAAESNLSMVMGLGTKKNAVEGLGFEGMGALSLTNSKMTERGVYFEKCEHVSVRNCHFTAIVNGVWLNDSRHVSVSQSSFSQLFAYENFYEGYGIFAESAANFRLTDNRFHLLKRPCIYISAGSSYSIVSDNVAQQCEDAFIVVSSKLKPSSYHRIEGNILSAEGLENGAFASKQGIVLRDYCTDNVIVHNVISRAKEFGISLTGDGAAADERPFGNIVSGNKIDQTERGIVLLNSDVTTVAGNDVRRVQTGIALGTSGNADGSFSRHNLVTGNMLSRCSTAAIQIAGSRCENNVVYGNAGTGNGEGLTDQGKDTSKTGF</sequence>
<comment type="caution">
    <text evidence="5">The sequence shown here is derived from an EMBL/GenBank/DDBJ whole genome shotgun (WGS) entry which is preliminary data.</text>
</comment>
<dbReference type="Gene3D" id="2.160.20.10">
    <property type="entry name" value="Single-stranded right-handed beta-helix, Pectin lyase-like"/>
    <property type="match status" value="1"/>
</dbReference>
<dbReference type="AlphaFoldDB" id="A0A2T6G8C3"/>
<dbReference type="Proteomes" id="UP000244184">
    <property type="component" value="Unassembled WGS sequence"/>
</dbReference>
<dbReference type="InterPro" id="IPR006311">
    <property type="entry name" value="TAT_signal"/>
</dbReference>
<dbReference type="InterPro" id="IPR051550">
    <property type="entry name" value="SCF-Subunits/Alg-Epimerases"/>
</dbReference>
<evidence type="ECO:0000259" key="4">
    <source>
        <dbReference type="Pfam" id="PF12708"/>
    </source>
</evidence>
<proteinExistence type="predicted"/>